<keyword evidence="1" id="KW-1133">Transmembrane helix</keyword>
<keyword evidence="1" id="KW-0812">Transmembrane</keyword>
<feature type="transmembrane region" description="Helical" evidence="1">
    <location>
        <begin position="12"/>
        <end position="32"/>
    </location>
</feature>
<dbReference type="InterPro" id="IPR021443">
    <property type="entry name" value="DUF3093"/>
</dbReference>
<proteinExistence type="predicted"/>
<name>A0A6J6B957_9ZZZZ</name>
<gene>
    <name evidence="2" type="ORF">UFOPK1395_00747</name>
</gene>
<feature type="transmembrane region" description="Helical" evidence="1">
    <location>
        <begin position="38"/>
        <end position="59"/>
    </location>
</feature>
<keyword evidence="1" id="KW-0472">Membrane</keyword>
<accession>A0A6J6B957</accession>
<dbReference type="AlphaFoldDB" id="A0A6J6B957"/>
<sequence>MRYREVIHPPLWLLALVYFFMLTLVVSIWAALGNNAALIALAAFTAALMWIYVSTALIIEVDSNELRVGRAHIDLRFIGECVNLDNTAIRQVRTRDANPHAFLAIRFWAPAGIRAEINDQNDSTPYWLISSNRGSDLIHALKN</sequence>
<reference evidence="2" key="1">
    <citation type="submission" date="2020-05" db="EMBL/GenBank/DDBJ databases">
        <authorList>
            <person name="Chiriac C."/>
            <person name="Salcher M."/>
            <person name="Ghai R."/>
            <person name="Kavagutti S V."/>
        </authorList>
    </citation>
    <scope>NUCLEOTIDE SEQUENCE</scope>
</reference>
<dbReference type="EMBL" id="CAEZSB010000070">
    <property type="protein sequence ID" value="CAB4535405.1"/>
    <property type="molecule type" value="Genomic_DNA"/>
</dbReference>
<evidence type="ECO:0000313" key="2">
    <source>
        <dbReference type="EMBL" id="CAB4535405.1"/>
    </source>
</evidence>
<evidence type="ECO:0000256" key="1">
    <source>
        <dbReference type="SAM" id="Phobius"/>
    </source>
</evidence>
<organism evidence="2">
    <name type="scientific">freshwater metagenome</name>
    <dbReference type="NCBI Taxonomy" id="449393"/>
    <lineage>
        <taxon>unclassified sequences</taxon>
        <taxon>metagenomes</taxon>
        <taxon>ecological metagenomes</taxon>
    </lineage>
</organism>
<protein>
    <submittedName>
        <fullName evidence="2">Unannotated protein</fullName>
    </submittedName>
</protein>
<dbReference type="Pfam" id="PF11292">
    <property type="entry name" value="DUF3093"/>
    <property type="match status" value="1"/>
</dbReference>